<reference evidence="1 2" key="2">
    <citation type="journal article" date="2023" name="MicrobiologyOpen">
        <title>Genomics of the tumorigenes clade of the family Rhizobiaceae and description of Rhizobium rhododendri sp. nov.</title>
        <authorList>
            <person name="Kuzmanovic N."/>
            <person name="diCenzo G.C."/>
            <person name="Bunk B."/>
            <person name="Sproeer C."/>
            <person name="Fruehling A."/>
            <person name="Neumann-Schaal M."/>
            <person name="Overmann J."/>
            <person name="Smalla K."/>
        </authorList>
    </citation>
    <scope>NUCLEOTIDE SEQUENCE [LARGE SCALE GENOMIC DNA]</scope>
    <source>
        <strain evidence="2">rho-6.2</strain>
        <plasmid evidence="1 2">unnamed1</plasmid>
    </source>
</reference>
<sequence>MIISPAFVDRQVYSRKMHMHNIAAALAIAISYLDRRPSTASEDDDIETVEAIAAELRQASPNERDELMAALVHIGRADLIDGLGFMS</sequence>
<keyword evidence="2" id="KW-1185">Reference proteome</keyword>
<reference evidence="1 2" key="1">
    <citation type="journal article" date="2019" name="Phytopathology">
        <title>A Novel Group of Rhizobium tumorigenes-Like Agrobacteria Associated with Crown Gall Disease of Rhododendron and Blueberry.</title>
        <authorList>
            <person name="Kuzmanovic N."/>
            <person name="Behrens P."/>
            <person name="Idczak E."/>
            <person name="Wagner S."/>
            <person name="Gotz M."/>
            <person name="Sproer C."/>
            <person name="Bunk B."/>
            <person name="Overmann J."/>
            <person name="Smalla K."/>
        </authorList>
    </citation>
    <scope>NUCLEOTIDE SEQUENCE [LARGE SCALE GENOMIC DNA]</scope>
    <source>
        <strain evidence="2">rho-6.2</strain>
    </source>
</reference>
<dbReference type="RefSeq" id="WP_142831838.1">
    <property type="nucleotide sequence ID" value="NZ_CP117268.1"/>
</dbReference>
<evidence type="ECO:0000313" key="2">
    <source>
        <dbReference type="Proteomes" id="UP000318939"/>
    </source>
</evidence>
<geneLocation type="plasmid" evidence="1 2">
    <name>unnamed1</name>
</geneLocation>
<keyword evidence="1" id="KW-0614">Plasmid</keyword>
<gene>
    <name evidence="1" type="ORF">PR018_21930</name>
</gene>
<protein>
    <submittedName>
        <fullName evidence="1">Uncharacterized protein</fullName>
    </submittedName>
</protein>
<dbReference type="EMBL" id="CP117268">
    <property type="protein sequence ID" value="WFS24957.1"/>
    <property type="molecule type" value="Genomic_DNA"/>
</dbReference>
<organism evidence="1 2">
    <name type="scientific">Rhizobium rhododendri</name>
    <dbReference type="NCBI Taxonomy" id="2506430"/>
    <lineage>
        <taxon>Bacteria</taxon>
        <taxon>Pseudomonadati</taxon>
        <taxon>Pseudomonadota</taxon>
        <taxon>Alphaproteobacteria</taxon>
        <taxon>Hyphomicrobiales</taxon>
        <taxon>Rhizobiaceae</taxon>
        <taxon>Rhizobium/Agrobacterium group</taxon>
        <taxon>Rhizobium</taxon>
    </lineage>
</organism>
<evidence type="ECO:0000313" key="1">
    <source>
        <dbReference type="EMBL" id="WFS24957.1"/>
    </source>
</evidence>
<dbReference type="Proteomes" id="UP000318939">
    <property type="component" value="Plasmid unnamed1"/>
</dbReference>
<accession>A0ABY8IMK2</accession>
<name>A0ABY8IMK2_9HYPH</name>
<proteinExistence type="predicted"/>